<keyword evidence="3" id="KW-0460">Magnesium</keyword>
<dbReference type="InterPro" id="IPR050065">
    <property type="entry name" value="GlmU-like"/>
</dbReference>
<dbReference type="SUPFAM" id="SSF53448">
    <property type="entry name" value="Nucleotide-diphospho-sugar transferases"/>
    <property type="match status" value="1"/>
</dbReference>
<reference evidence="5 6" key="1">
    <citation type="submission" date="2018-06" db="EMBL/GenBank/DDBJ databases">
        <title>Complete genome sequencing of Azospirillum sp. M2T2B2.</title>
        <authorList>
            <person name="Heo J."/>
            <person name="Kim S.-J."/>
            <person name="Kwon S.-W."/>
            <person name="Anandham R."/>
        </authorList>
    </citation>
    <scope>NUCLEOTIDE SEQUENCE [LARGE SCALE GENOMIC DNA]</scope>
    <source>
        <strain evidence="5 6">M2T2B2</strain>
        <plasmid evidence="5 6">unnamed5</plasmid>
    </source>
</reference>
<keyword evidence="5" id="KW-0614">Plasmid</keyword>
<evidence type="ECO:0000256" key="1">
    <source>
        <dbReference type="ARBA" id="ARBA00022679"/>
    </source>
</evidence>
<dbReference type="CDD" id="cd02523">
    <property type="entry name" value="PC_cytidylyltransferase"/>
    <property type="match status" value="1"/>
</dbReference>
<feature type="domain" description="MobA-like NTP transferase" evidence="4">
    <location>
        <begin position="3"/>
        <end position="141"/>
    </location>
</feature>
<organism evidence="5 6">
    <name type="scientific">Azospirillum ramasamyi</name>
    <dbReference type="NCBI Taxonomy" id="682998"/>
    <lineage>
        <taxon>Bacteria</taxon>
        <taxon>Pseudomonadati</taxon>
        <taxon>Pseudomonadota</taxon>
        <taxon>Alphaproteobacteria</taxon>
        <taxon>Rhodospirillales</taxon>
        <taxon>Azospirillaceae</taxon>
        <taxon>Azospirillum</taxon>
    </lineage>
</organism>
<dbReference type="EMBL" id="CP029835">
    <property type="protein sequence ID" value="AWU97885.1"/>
    <property type="molecule type" value="Genomic_DNA"/>
</dbReference>
<dbReference type="Pfam" id="PF12804">
    <property type="entry name" value="NTP_transf_3"/>
    <property type="match status" value="1"/>
</dbReference>
<proteinExistence type="predicted"/>
<dbReference type="OrthoDB" id="9814110at2"/>
<gene>
    <name evidence="5" type="ORF">DM194_26715</name>
</gene>
<evidence type="ECO:0000256" key="3">
    <source>
        <dbReference type="ARBA" id="ARBA00022842"/>
    </source>
</evidence>
<keyword evidence="1 5" id="KW-0808">Transferase</keyword>
<evidence type="ECO:0000256" key="2">
    <source>
        <dbReference type="ARBA" id="ARBA00022695"/>
    </source>
</evidence>
<sequence>MKAIILAAGRGSRMKAMTEDRPKCLVEIAGRSLLDCQRAALTGAGAGPLAVVRGYRGEAFEGRGLTLFDNPRWAGTNMVMSLVQAAPWLSAEPCLVSYADIFYPAETVRRLMAAEGDIVISYDPDWLALWQARFADPLADAESFLLDGTGRVVDIGRKVGSLDEIQGQYMGLLKFTPAGWAQVAGYLDGLEPAVRDKLDMTGLLSRLIAAGVAIRAVPSAPGWGEVDSESDLDHYAAEVAAGRVALPV</sequence>
<keyword evidence="6" id="KW-1185">Reference proteome</keyword>
<dbReference type="InterPro" id="IPR029044">
    <property type="entry name" value="Nucleotide-diphossugar_trans"/>
</dbReference>
<dbReference type="Proteomes" id="UP000249605">
    <property type="component" value="Plasmid unnamed5"/>
</dbReference>
<accession>A0A2U9SE59</accession>
<dbReference type="AlphaFoldDB" id="A0A2U9SE59"/>
<dbReference type="GO" id="GO:0016779">
    <property type="term" value="F:nucleotidyltransferase activity"/>
    <property type="evidence" value="ECO:0007669"/>
    <property type="project" value="UniProtKB-KW"/>
</dbReference>
<dbReference type="Gene3D" id="3.90.550.10">
    <property type="entry name" value="Spore Coat Polysaccharide Biosynthesis Protein SpsA, Chain A"/>
    <property type="match status" value="1"/>
</dbReference>
<dbReference type="InterPro" id="IPR025877">
    <property type="entry name" value="MobA-like_NTP_Trfase"/>
</dbReference>
<dbReference type="RefSeq" id="WP_111070680.1">
    <property type="nucleotide sequence ID" value="NZ_CP029835.1"/>
</dbReference>
<evidence type="ECO:0000313" key="5">
    <source>
        <dbReference type="EMBL" id="AWU97885.1"/>
    </source>
</evidence>
<geneLocation type="plasmid" evidence="5 6">
    <name>unnamed5</name>
</geneLocation>
<evidence type="ECO:0000313" key="6">
    <source>
        <dbReference type="Proteomes" id="UP000249605"/>
    </source>
</evidence>
<keyword evidence="2 5" id="KW-0548">Nucleotidyltransferase</keyword>
<evidence type="ECO:0000259" key="4">
    <source>
        <dbReference type="Pfam" id="PF12804"/>
    </source>
</evidence>
<dbReference type="PANTHER" id="PTHR43584">
    <property type="entry name" value="NUCLEOTIDYL TRANSFERASE"/>
    <property type="match status" value="1"/>
</dbReference>
<dbReference type="KEGG" id="azm:DM194_26715"/>
<name>A0A2U9SE59_9PROT</name>
<protein>
    <submittedName>
        <fullName evidence="5">Phosphocholine cytidylyltransferase family protein</fullName>
    </submittedName>
</protein>
<dbReference type="PANTHER" id="PTHR43584:SF8">
    <property type="entry name" value="N-ACETYLMURAMATE ALPHA-1-PHOSPHATE URIDYLYLTRANSFERASE"/>
    <property type="match status" value="1"/>
</dbReference>